<dbReference type="CDD" id="cd06587">
    <property type="entry name" value="VOC"/>
    <property type="match status" value="1"/>
</dbReference>
<accession>A0ABR7PY92</accession>
<dbReference type="SUPFAM" id="SSF54593">
    <property type="entry name" value="Glyoxalase/Bleomycin resistance protein/Dihydroxybiphenyl dioxygenase"/>
    <property type="match status" value="1"/>
</dbReference>
<gene>
    <name evidence="2" type="ORF">F6X42_33205</name>
</gene>
<dbReference type="EMBL" id="VZQQ01000049">
    <property type="protein sequence ID" value="MBC8751238.1"/>
    <property type="molecule type" value="Genomic_DNA"/>
</dbReference>
<comment type="caution">
    <text evidence="2">The sequence shown here is derived from an EMBL/GenBank/DDBJ whole genome shotgun (WGS) entry which is preliminary data.</text>
</comment>
<proteinExistence type="predicted"/>
<feature type="domain" description="VOC" evidence="1">
    <location>
        <begin position="5"/>
        <end position="122"/>
    </location>
</feature>
<dbReference type="InterPro" id="IPR029068">
    <property type="entry name" value="Glyas_Bleomycin-R_OHBP_Dase"/>
</dbReference>
<name>A0ABR7PY92_9BURK</name>
<protein>
    <submittedName>
        <fullName evidence="2">VOC family protein</fullName>
    </submittedName>
</protein>
<evidence type="ECO:0000313" key="2">
    <source>
        <dbReference type="EMBL" id="MBC8751238.1"/>
    </source>
</evidence>
<reference evidence="2 3" key="1">
    <citation type="submission" date="2019-09" db="EMBL/GenBank/DDBJ databases">
        <title>Paraburkholderia podalyriae sp. nov., A South African Podalyria-associated rhizobium.</title>
        <authorList>
            <person name="Mavima L."/>
            <person name="Beukes C.W."/>
            <person name="Palmer M."/>
            <person name="De Meyer S.E."/>
            <person name="James E.K."/>
            <person name="Maluk M."/>
            <person name="Avontuur J.R."/>
            <person name="Chan W.Y."/>
            <person name="Venter S.N."/>
            <person name="Steenkamp E.T."/>
        </authorList>
    </citation>
    <scope>NUCLEOTIDE SEQUENCE [LARGE SCALE GENOMIC DNA]</scope>
    <source>
        <strain evidence="2 3">WC7.3b</strain>
    </source>
</reference>
<dbReference type="InterPro" id="IPR004360">
    <property type="entry name" value="Glyas_Fos-R_dOase_dom"/>
</dbReference>
<dbReference type="Gene3D" id="3.10.180.10">
    <property type="entry name" value="2,3-Dihydroxybiphenyl 1,2-Dioxygenase, domain 1"/>
    <property type="match status" value="1"/>
</dbReference>
<evidence type="ECO:0000259" key="1">
    <source>
        <dbReference type="PROSITE" id="PS51819"/>
    </source>
</evidence>
<organism evidence="2 3">
    <name type="scientific">Paraburkholderia podalyriae</name>
    <dbReference type="NCBI Taxonomy" id="1938811"/>
    <lineage>
        <taxon>Bacteria</taxon>
        <taxon>Pseudomonadati</taxon>
        <taxon>Pseudomonadota</taxon>
        <taxon>Betaproteobacteria</taxon>
        <taxon>Burkholderiales</taxon>
        <taxon>Burkholderiaceae</taxon>
        <taxon>Paraburkholderia</taxon>
    </lineage>
</organism>
<dbReference type="RefSeq" id="WP_187638171.1">
    <property type="nucleotide sequence ID" value="NZ_VZQQ01000049.1"/>
</dbReference>
<sequence length="130" mass="14597">MIEFKWDHLQLCSADAEATAAWFARCLNAEIVRRPGRVDLRIGDINLFITPRANARPGRLPVSEQRQGIDHFGVTVDDLDAAFEHLLRCDAEIVEPIKQVRAGVRACSVRSPGDILVEILERRAAEMTFT</sequence>
<evidence type="ECO:0000313" key="3">
    <source>
        <dbReference type="Proteomes" id="UP000736373"/>
    </source>
</evidence>
<dbReference type="Pfam" id="PF00903">
    <property type="entry name" value="Glyoxalase"/>
    <property type="match status" value="1"/>
</dbReference>
<dbReference type="Proteomes" id="UP000736373">
    <property type="component" value="Unassembled WGS sequence"/>
</dbReference>
<dbReference type="PROSITE" id="PS51819">
    <property type="entry name" value="VOC"/>
    <property type="match status" value="1"/>
</dbReference>
<dbReference type="InterPro" id="IPR037523">
    <property type="entry name" value="VOC_core"/>
</dbReference>
<keyword evidence="3" id="KW-1185">Reference proteome</keyword>